<evidence type="ECO:0000313" key="2">
    <source>
        <dbReference type="Proteomes" id="UP001140562"/>
    </source>
</evidence>
<organism evidence="1 2">
    <name type="scientific">Didymella glomerata</name>
    <dbReference type="NCBI Taxonomy" id="749621"/>
    <lineage>
        <taxon>Eukaryota</taxon>
        <taxon>Fungi</taxon>
        <taxon>Dikarya</taxon>
        <taxon>Ascomycota</taxon>
        <taxon>Pezizomycotina</taxon>
        <taxon>Dothideomycetes</taxon>
        <taxon>Pleosporomycetidae</taxon>
        <taxon>Pleosporales</taxon>
        <taxon>Pleosporineae</taxon>
        <taxon>Didymellaceae</taxon>
        <taxon>Didymella</taxon>
    </lineage>
</organism>
<evidence type="ECO:0000313" key="1">
    <source>
        <dbReference type="EMBL" id="KAJ4340290.1"/>
    </source>
</evidence>
<keyword evidence="2" id="KW-1185">Reference proteome</keyword>
<dbReference type="Proteomes" id="UP001140562">
    <property type="component" value="Unassembled WGS sequence"/>
</dbReference>
<dbReference type="OrthoDB" id="2520703at2759"/>
<dbReference type="EMBL" id="JAPEUV010000017">
    <property type="protein sequence ID" value="KAJ4340290.1"/>
    <property type="molecule type" value="Genomic_DNA"/>
</dbReference>
<name>A0A9W9C3H0_9PLEO</name>
<evidence type="ECO:0008006" key="3">
    <source>
        <dbReference type="Google" id="ProtNLM"/>
    </source>
</evidence>
<protein>
    <recommendedName>
        <fullName evidence="3">F-box domain-containing protein</fullName>
    </recommendedName>
</protein>
<sequence length="462" mass="52825">MSFTQLPHELQLHTFRYLKNDYLTLCALTLVCQSLCGCAFEVLKECSRTFDLSNGLTDEVEFVLLNLYALAVSQPRCSGTSSSLWDNIFRDAVRYNKLALNFHDNLDFRDGDPIRSRNMVKLEKMWKVVAGIDRFSTSTWRERMKGRCADTSIRVVLRTMQHLTTLELGGSTDVLHWRTKGILDHLRTLRFRSITNKKLAPVCCRLAAKPQLVSLEFFDMAIESSFLEHLKNPLSVTPLKFHQCWVSLPAIRRIFYRCQGVQAFCYSIDTSKWSGNAHWREEHNLYRLMAIVQGHTATLKHLTLLTPVTQSKAGHCTHVTCLGQFSSLETLVISYHIVTPHTMVCYDGTFPDWEREDRTTAFDILSKLGPSLNELQLHRREETSALQTLSGVVNSMAPGSSFLPKLRYVWVTLEDNPTSSILQTESQKGQLIIRKFERRGVECKIWCPHSLFDGNGSIVIPE</sequence>
<dbReference type="SUPFAM" id="SSF52047">
    <property type="entry name" value="RNI-like"/>
    <property type="match status" value="1"/>
</dbReference>
<reference evidence="1" key="1">
    <citation type="submission" date="2022-10" db="EMBL/GenBank/DDBJ databases">
        <title>Tapping the CABI collections for fungal endophytes: first genome assemblies for Collariella, Neodidymelliopsis, Ascochyta clinopodiicola, Didymella pomorum, Didymosphaeria variabile, Neocosmospora piperis and Neocucurbitaria cava.</title>
        <authorList>
            <person name="Hill R."/>
        </authorList>
    </citation>
    <scope>NUCLEOTIDE SEQUENCE</scope>
    <source>
        <strain evidence="1">IMI 360193</strain>
    </source>
</reference>
<dbReference type="AlphaFoldDB" id="A0A9W9C3H0"/>
<gene>
    <name evidence="1" type="ORF">N0V87_002582</name>
</gene>
<proteinExistence type="predicted"/>
<accession>A0A9W9C3H0</accession>
<comment type="caution">
    <text evidence="1">The sequence shown here is derived from an EMBL/GenBank/DDBJ whole genome shotgun (WGS) entry which is preliminary data.</text>
</comment>